<evidence type="ECO:0000313" key="3">
    <source>
        <dbReference type="WBParaSite" id="Csp11.Scaffold630.g19654.t1"/>
    </source>
</evidence>
<dbReference type="AlphaFoldDB" id="A0A1I7UV49"/>
<sequence length="196" mass="23024">MGDNPLKTAEARHDLLIDYWGMGLTPEVTHRYMAKLFRQQAEKKADQGPSKKDKKKKKKGSQDKKDPNTEDSISLGFIDHLFKRFENEGEEGRKFREKDRKQYFMRVRRGKNDLIDNYLSVIKYPVYNMSLHIDLDRLDIVVQCFNNKEKSSWPTKDCMGIHYSTFSMVIMISSSRNCYLEEIIFSKSSPNTFMSL</sequence>
<feature type="region of interest" description="Disordered" evidence="1">
    <location>
        <begin position="39"/>
        <end position="72"/>
    </location>
</feature>
<keyword evidence="2" id="KW-1185">Reference proteome</keyword>
<protein>
    <submittedName>
        <fullName evidence="3">Uncharacterized protein</fullName>
    </submittedName>
</protein>
<proteinExistence type="predicted"/>
<dbReference type="WBParaSite" id="Csp11.Scaffold630.g19654.t1">
    <property type="protein sequence ID" value="Csp11.Scaffold630.g19654.t1"/>
    <property type="gene ID" value="Csp11.Scaffold630.g19654"/>
</dbReference>
<evidence type="ECO:0000256" key="1">
    <source>
        <dbReference type="SAM" id="MobiDB-lite"/>
    </source>
</evidence>
<organism evidence="2 3">
    <name type="scientific">Caenorhabditis tropicalis</name>
    <dbReference type="NCBI Taxonomy" id="1561998"/>
    <lineage>
        <taxon>Eukaryota</taxon>
        <taxon>Metazoa</taxon>
        <taxon>Ecdysozoa</taxon>
        <taxon>Nematoda</taxon>
        <taxon>Chromadorea</taxon>
        <taxon>Rhabditida</taxon>
        <taxon>Rhabditina</taxon>
        <taxon>Rhabditomorpha</taxon>
        <taxon>Rhabditoidea</taxon>
        <taxon>Rhabditidae</taxon>
        <taxon>Peloderinae</taxon>
        <taxon>Caenorhabditis</taxon>
    </lineage>
</organism>
<name>A0A1I7UV49_9PELO</name>
<evidence type="ECO:0000313" key="2">
    <source>
        <dbReference type="Proteomes" id="UP000095282"/>
    </source>
</evidence>
<feature type="compositionally biased region" description="Basic and acidic residues" evidence="1">
    <location>
        <begin position="40"/>
        <end position="51"/>
    </location>
</feature>
<accession>A0A1I7UV49</accession>
<reference evidence="3" key="1">
    <citation type="submission" date="2016-11" db="UniProtKB">
        <authorList>
            <consortium name="WormBaseParasite"/>
        </authorList>
    </citation>
    <scope>IDENTIFICATION</scope>
</reference>
<dbReference type="Proteomes" id="UP000095282">
    <property type="component" value="Unplaced"/>
</dbReference>